<dbReference type="AlphaFoldDB" id="A0A8J5VNU5"/>
<organism evidence="1 2">
    <name type="scientific">Zizania palustris</name>
    <name type="common">Northern wild rice</name>
    <dbReference type="NCBI Taxonomy" id="103762"/>
    <lineage>
        <taxon>Eukaryota</taxon>
        <taxon>Viridiplantae</taxon>
        <taxon>Streptophyta</taxon>
        <taxon>Embryophyta</taxon>
        <taxon>Tracheophyta</taxon>
        <taxon>Spermatophyta</taxon>
        <taxon>Magnoliopsida</taxon>
        <taxon>Liliopsida</taxon>
        <taxon>Poales</taxon>
        <taxon>Poaceae</taxon>
        <taxon>BOP clade</taxon>
        <taxon>Oryzoideae</taxon>
        <taxon>Oryzeae</taxon>
        <taxon>Zizaniinae</taxon>
        <taxon>Zizania</taxon>
    </lineage>
</organism>
<keyword evidence="2" id="KW-1185">Reference proteome</keyword>
<gene>
    <name evidence="1" type="ORF">GUJ93_ZPchr0001g30597</name>
</gene>
<reference evidence="1" key="2">
    <citation type="submission" date="2021-02" db="EMBL/GenBank/DDBJ databases">
        <authorList>
            <person name="Kimball J.A."/>
            <person name="Haas M.W."/>
            <person name="Macchietto M."/>
            <person name="Kono T."/>
            <person name="Duquette J."/>
            <person name="Shao M."/>
        </authorList>
    </citation>
    <scope>NUCLEOTIDE SEQUENCE</scope>
    <source>
        <tissue evidence="1">Fresh leaf tissue</tissue>
    </source>
</reference>
<name>A0A8J5VNU5_ZIZPA</name>
<dbReference type="EMBL" id="JAAALK010000288">
    <property type="protein sequence ID" value="KAG8051619.1"/>
    <property type="molecule type" value="Genomic_DNA"/>
</dbReference>
<sequence>MQTSILVVTTGKITGHDRMCASREMQQAAFQKKMHPFFRAVDKHDCIYADIVNIPIKRKIEKKREASLS</sequence>
<protein>
    <submittedName>
        <fullName evidence="1">Uncharacterized protein</fullName>
    </submittedName>
</protein>
<evidence type="ECO:0000313" key="2">
    <source>
        <dbReference type="Proteomes" id="UP000729402"/>
    </source>
</evidence>
<dbReference type="Proteomes" id="UP000729402">
    <property type="component" value="Unassembled WGS sequence"/>
</dbReference>
<evidence type="ECO:0000313" key="1">
    <source>
        <dbReference type="EMBL" id="KAG8051619.1"/>
    </source>
</evidence>
<accession>A0A8J5VNU5</accession>
<reference evidence="1" key="1">
    <citation type="journal article" date="2021" name="bioRxiv">
        <title>Whole Genome Assembly and Annotation of Northern Wild Rice, Zizania palustris L., Supports a Whole Genome Duplication in the Zizania Genus.</title>
        <authorList>
            <person name="Haas M."/>
            <person name="Kono T."/>
            <person name="Macchietto M."/>
            <person name="Millas R."/>
            <person name="McGilp L."/>
            <person name="Shao M."/>
            <person name="Duquette J."/>
            <person name="Hirsch C.N."/>
            <person name="Kimball J."/>
        </authorList>
    </citation>
    <scope>NUCLEOTIDE SEQUENCE</scope>
    <source>
        <tissue evidence="1">Fresh leaf tissue</tissue>
    </source>
</reference>
<comment type="caution">
    <text evidence="1">The sequence shown here is derived from an EMBL/GenBank/DDBJ whole genome shotgun (WGS) entry which is preliminary data.</text>
</comment>
<proteinExistence type="predicted"/>